<gene>
    <name evidence="1" type="ORF">P5G65_22345</name>
</gene>
<proteinExistence type="predicted"/>
<sequence>MGNIPKNQVICKCLNELHLNMNRFPISDRYYKKLSTRAAIMLFVEGEIQQRKTLEDIRLHLLANEELQQLTGISSIHSSTLNRKLEKMPLIYLQALFEKLANRLMHLKRGGKGVQKLGKLAPIDSTSLTLPFVFGDWAFYQDRTKGVKMHTRLLCLDDETPFPDRIVLSTVGVSDQMAVDQLITRKDLTYILDRGYVNYKRFTTWVKDGVLFVARLKASNSYSVVKEHPIPEGTHILRDAEVTVHDKKSKTHTPLRLVEFEDEKRRIYKVVT</sequence>
<dbReference type="InterPro" id="IPR012337">
    <property type="entry name" value="RNaseH-like_sf"/>
</dbReference>
<accession>A0ABU6DFX9</accession>
<evidence type="ECO:0000313" key="1">
    <source>
        <dbReference type="EMBL" id="MEB4796654.1"/>
    </source>
</evidence>
<evidence type="ECO:0000313" key="2">
    <source>
        <dbReference type="Proteomes" id="UP001355653"/>
    </source>
</evidence>
<reference evidence="1 2" key="1">
    <citation type="submission" date="2023-03" db="EMBL/GenBank/DDBJ databases">
        <title>Bacillus Genome Sequencing.</title>
        <authorList>
            <person name="Dunlap C."/>
        </authorList>
    </citation>
    <scope>NUCLEOTIDE SEQUENCE [LARGE SCALE GENOMIC DNA]</scope>
    <source>
        <strain evidence="1 2">NRS-1351</strain>
    </source>
</reference>
<comment type="caution">
    <text evidence="1">The sequence shown here is derived from an EMBL/GenBank/DDBJ whole genome shotgun (WGS) entry which is preliminary data.</text>
</comment>
<dbReference type="SUPFAM" id="SSF53098">
    <property type="entry name" value="Ribonuclease H-like"/>
    <property type="match status" value="1"/>
</dbReference>
<dbReference type="Proteomes" id="UP001355653">
    <property type="component" value="Unassembled WGS sequence"/>
</dbReference>
<keyword evidence="2" id="KW-1185">Reference proteome</keyword>
<name>A0ABU6DFX9_9BACL</name>
<dbReference type="PANTHER" id="PTHR33258:SF1">
    <property type="entry name" value="TRANSPOSASE INSL FOR INSERTION SEQUENCE ELEMENT IS186A-RELATED"/>
    <property type="match status" value="1"/>
</dbReference>
<dbReference type="PANTHER" id="PTHR33258">
    <property type="entry name" value="TRANSPOSASE INSL FOR INSERTION SEQUENCE ELEMENT IS186A-RELATED"/>
    <property type="match status" value="1"/>
</dbReference>
<organism evidence="1 2">
    <name type="scientific">Paenibacillus chondroitinus</name>
    <dbReference type="NCBI Taxonomy" id="59842"/>
    <lineage>
        <taxon>Bacteria</taxon>
        <taxon>Bacillati</taxon>
        <taxon>Bacillota</taxon>
        <taxon>Bacilli</taxon>
        <taxon>Bacillales</taxon>
        <taxon>Paenibacillaceae</taxon>
        <taxon>Paenibacillus</taxon>
    </lineage>
</organism>
<dbReference type="EMBL" id="JAROBY010000036">
    <property type="protein sequence ID" value="MEB4796654.1"/>
    <property type="molecule type" value="Genomic_DNA"/>
</dbReference>
<feature type="non-terminal residue" evidence="1">
    <location>
        <position position="272"/>
    </location>
</feature>
<protein>
    <recommendedName>
        <fullName evidence="3">Transposase IS4-like domain-containing protein</fullName>
    </recommendedName>
</protein>
<dbReference type="RefSeq" id="WP_325074573.1">
    <property type="nucleotide sequence ID" value="NZ_JAROBY010000036.1"/>
</dbReference>
<evidence type="ECO:0008006" key="3">
    <source>
        <dbReference type="Google" id="ProtNLM"/>
    </source>
</evidence>